<dbReference type="PIRSF" id="PIRSF016839">
    <property type="entry name" value="PhP"/>
    <property type="match status" value="1"/>
</dbReference>
<gene>
    <name evidence="4" type="ORF">QO002_005632</name>
</gene>
<dbReference type="Gene3D" id="3.20.20.140">
    <property type="entry name" value="Metal-dependent hydrolases"/>
    <property type="match status" value="1"/>
</dbReference>
<comment type="similarity">
    <text evidence="3">Belongs to the metallo-dependent hydrolases superfamily. Phosphotriesterase family.</text>
</comment>
<keyword evidence="1" id="KW-0479">Metal-binding</keyword>
<keyword evidence="2" id="KW-0378">Hydrolase</keyword>
<dbReference type="Proteomes" id="UP001230207">
    <property type="component" value="Unassembled WGS sequence"/>
</dbReference>
<organism evidence="4 5">
    <name type="scientific">Pararhizobium capsulatum DSM 1112</name>
    <dbReference type="NCBI Taxonomy" id="1121113"/>
    <lineage>
        <taxon>Bacteria</taxon>
        <taxon>Pseudomonadati</taxon>
        <taxon>Pseudomonadota</taxon>
        <taxon>Alphaproteobacteria</taxon>
        <taxon>Hyphomicrobiales</taxon>
        <taxon>Rhizobiaceae</taxon>
        <taxon>Rhizobium/Agrobacterium group</taxon>
        <taxon>Pararhizobium</taxon>
    </lineage>
</organism>
<protein>
    <submittedName>
        <fullName evidence="4">Phosphotriesterase-related protein</fullName>
    </submittedName>
</protein>
<evidence type="ECO:0000256" key="3">
    <source>
        <dbReference type="PROSITE-ProRule" id="PRU00679"/>
    </source>
</evidence>
<evidence type="ECO:0000256" key="2">
    <source>
        <dbReference type="ARBA" id="ARBA00022801"/>
    </source>
</evidence>
<dbReference type="PANTHER" id="PTHR10819">
    <property type="entry name" value="PHOSPHOTRIESTERASE-RELATED"/>
    <property type="match status" value="1"/>
</dbReference>
<evidence type="ECO:0000256" key="1">
    <source>
        <dbReference type="ARBA" id="ARBA00022723"/>
    </source>
</evidence>
<accession>A0ABU0BYT6</accession>
<dbReference type="PANTHER" id="PTHR10819:SF3">
    <property type="entry name" value="PHOSPHOTRIESTERASE-RELATED PROTEIN"/>
    <property type="match status" value="1"/>
</dbReference>
<reference evidence="4 5" key="1">
    <citation type="submission" date="2023-07" db="EMBL/GenBank/DDBJ databases">
        <title>Genomic Encyclopedia of Type Strains, Phase IV (KMG-IV): sequencing the most valuable type-strain genomes for metagenomic binning, comparative biology and taxonomic classification.</title>
        <authorList>
            <person name="Goeker M."/>
        </authorList>
    </citation>
    <scope>NUCLEOTIDE SEQUENCE [LARGE SCALE GENOMIC DNA]</scope>
    <source>
        <strain evidence="4 5">DSM 1112</strain>
    </source>
</reference>
<dbReference type="RefSeq" id="WP_307235957.1">
    <property type="nucleotide sequence ID" value="NZ_JAUSVF010000003.1"/>
</dbReference>
<proteinExistence type="inferred from homology"/>
<dbReference type="InterPro" id="IPR001559">
    <property type="entry name" value="Phosphotriesterase"/>
</dbReference>
<dbReference type="Pfam" id="PF02126">
    <property type="entry name" value="PTE"/>
    <property type="match status" value="1"/>
</dbReference>
<dbReference type="PROSITE" id="PS51347">
    <property type="entry name" value="PHOSPHOTRIESTERASE_2"/>
    <property type="match status" value="1"/>
</dbReference>
<evidence type="ECO:0000313" key="4">
    <source>
        <dbReference type="EMBL" id="MDQ0323426.1"/>
    </source>
</evidence>
<dbReference type="EMBL" id="JAUSVF010000003">
    <property type="protein sequence ID" value="MDQ0323426.1"/>
    <property type="molecule type" value="Genomic_DNA"/>
</dbReference>
<dbReference type="InterPro" id="IPR032466">
    <property type="entry name" value="Metal_Hydrolase"/>
</dbReference>
<comment type="caution">
    <text evidence="3">Lacks conserved residue(s) required for the propagation of feature annotation.</text>
</comment>
<comment type="caution">
    <text evidence="4">The sequence shown here is derived from an EMBL/GenBank/DDBJ whole genome shotgun (WGS) entry which is preliminary data.</text>
</comment>
<evidence type="ECO:0000313" key="5">
    <source>
        <dbReference type="Proteomes" id="UP001230207"/>
    </source>
</evidence>
<keyword evidence="5" id="KW-1185">Reference proteome</keyword>
<sequence length="312" mass="34579">MSYIQTVRGPIAPETIDFTLVHEHLHLDMWHTSGDGRIGQIDDDEIFAAELNAFKAVGGSCLVDQTPRGCGRQPERLQELSKVTGIEIVCSTGYYHESYYPPEDALHRRSVDQVTKLFLDEIQHGIAGTGIKPGLIGEIGTSQGWVSPLEERVHRAAARAQRASGLPLATHTLYHTAGHQQLDIFIEEGVSPDRISIGHCDTFPSRAYCESIASRGAYVSLDNIGNDLPGHEDAVKQLLLELVERGYARQVLLSHDMGQMPELGCRGGRGLAYLAKRFLPSLREAGLDEATWHLMTVENPRRWLTIDREPNP</sequence>
<dbReference type="SUPFAM" id="SSF51556">
    <property type="entry name" value="Metallo-dependent hydrolases"/>
    <property type="match status" value="1"/>
</dbReference>
<name>A0ABU0BYT6_9HYPH</name>